<comment type="caution">
    <text evidence="8">The sequence shown here is derived from an EMBL/GenBank/DDBJ whole genome shotgun (WGS) entry which is preliminary data.</text>
</comment>
<dbReference type="Gene3D" id="3.30.70.120">
    <property type="match status" value="1"/>
</dbReference>
<dbReference type="CDD" id="cd16380">
    <property type="entry name" value="YitT_C"/>
    <property type="match status" value="1"/>
</dbReference>
<dbReference type="InterPro" id="IPR019264">
    <property type="entry name" value="DUF2179"/>
</dbReference>
<evidence type="ECO:0000256" key="5">
    <source>
        <dbReference type="ARBA" id="ARBA00023136"/>
    </source>
</evidence>
<dbReference type="InterPro" id="IPR015867">
    <property type="entry name" value="N-reg_PII/ATP_PRibTrfase_C"/>
</dbReference>
<reference evidence="8 9" key="1">
    <citation type="submission" date="2019-07" db="EMBL/GenBank/DDBJ databases">
        <title>Whole genome shotgun sequence of Halolactibacillus alkaliphilus NBRC 103919.</title>
        <authorList>
            <person name="Hosoyama A."/>
            <person name="Uohara A."/>
            <person name="Ohji S."/>
            <person name="Ichikawa N."/>
        </authorList>
    </citation>
    <scope>NUCLEOTIDE SEQUENCE [LARGE SCALE GENOMIC DNA]</scope>
    <source>
        <strain evidence="8 9">NBRC 103919</strain>
    </source>
</reference>
<dbReference type="OrthoDB" id="1758221at2"/>
<dbReference type="RefSeq" id="WP_089800916.1">
    <property type="nucleotide sequence ID" value="NZ_BJYE01000009.1"/>
</dbReference>
<dbReference type="InterPro" id="IPR051461">
    <property type="entry name" value="UPF0750_membrane"/>
</dbReference>
<dbReference type="Pfam" id="PF10035">
    <property type="entry name" value="DUF2179"/>
    <property type="match status" value="1"/>
</dbReference>
<organism evidence="8 9">
    <name type="scientific">Halolactibacillus alkaliphilus</name>
    <dbReference type="NCBI Taxonomy" id="442899"/>
    <lineage>
        <taxon>Bacteria</taxon>
        <taxon>Bacillati</taxon>
        <taxon>Bacillota</taxon>
        <taxon>Bacilli</taxon>
        <taxon>Bacillales</taxon>
        <taxon>Bacillaceae</taxon>
        <taxon>Halolactibacillus</taxon>
    </lineage>
</organism>
<evidence type="ECO:0000259" key="7">
    <source>
        <dbReference type="Pfam" id="PF10035"/>
    </source>
</evidence>
<dbReference type="AlphaFoldDB" id="A0A511X0R8"/>
<evidence type="ECO:0000313" key="9">
    <source>
        <dbReference type="Proteomes" id="UP000321400"/>
    </source>
</evidence>
<dbReference type="STRING" id="442899.SAMN05720591_10844"/>
<dbReference type="PANTHER" id="PTHR33545">
    <property type="entry name" value="UPF0750 MEMBRANE PROTEIN YITT-RELATED"/>
    <property type="match status" value="1"/>
</dbReference>
<evidence type="ECO:0000256" key="4">
    <source>
        <dbReference type="ARBA" id="ARBA00022989"/>
    </source>
</evidence>
<dbReference type="Pfam" id="PF02588">
    <property type="entry name" value="YitT_membrane"/>
    <property type="match status" value="1"/>
</dbReference>
<keyword evidence="2" id="KW-1003">Cell membrane</keyword>
<feature type="transmembrane region" description="Helical" evidence="6">
    <location>
        <begin position="114"/>
        <end position="133"/>
    </location>
</feature>
<sequence>MIQKYRREPVPRPIVLTFEYSLVLLGSFMIAIGFNLFLLPNEVASGGVAGISTILNSVFGLNPAIVQWAINMPLFVLGIFILGKNFGLKTFVGTIAVPLFVELSSTWPPATPDPLLGAIFGGMACGVGIGIVFRGKGSTGGIDLAAQILHKYVPLPFGVCIALFDGIIVLAATLVFSVEQGLYALIGLFVTSRTIDLVQVGLSSSKNLMIITDHVEPVRQALLNQVDRGVTVWQAEGGYTKEERRMIMCVVNQNEFSRTSQIIKLIDPKAFIVVMNASEVIGEGFSKH</sequence>
<dbReference type="PIRSF" id="PIRSF006483">
    <property type="entry name" value="Membrane_protein_YitT"/>
    <property type="match status" value="1"/>
</dbReference>
<proteinExistence type="predicted"/>
<feature type="domain" description="DUF2179" evidence="7">
    <location>
        <begin position="228"/>
        <end position="282"/>
    </location>
</feature>
<keyword evidence="3 6" id="KW-0812">Transmembrane</keyword>
<feature type="transmembrane region" description="Helical" evidence="6">
    <location>
        <begin position="20"/>
        <end position="39"/>
    </location>
</feature>
<dbReference type="Proteomes" id="UP000321400">
    <property type="component" value="Unassembled WGS sequence"/>
</dbReference>
<evidence type="ECO:0000256" key="1">
    <source>
        <dbReference type="ARBA" id="ARBA00004651"/>
    </source>
</evidence>
<dbReference type="InterPro" id="IPR003740">
    <property type="entry name" value="YitT"/>
</dbReference>
<accession>A0A511X0R8</accession>
<dbReference type="GO" id="GO:0005886">
    <property type="term" value="C:plasma membrane"/>
    <property type="evidence" value="ECO:0007669"/>
    <property type="project" value="UniProtKB-SubCell"/>
</dbReference>
<feature type="transmembrane region" description="Helical" evidence="6">
    <location>
        <begin position="153"/>
        <end position="176"/>
    </location>
</feature>
<keyword evidence="4 6" id="KW-1133">Transmembrane helix</keyword>
<dbReference type="PANTHER" id="PTHR33545:SF9">
    <property type="entry name" value="UPF0750 MEMBRANE PROTEIN YITE"/>
    <property type="match status" value="1"/>
</dbReference>
<protein>
    <submittedName>
        <fullName evidence="8">Membrane protein</fullName>
    </submittedName>
</protein>
<keyword evidence="5 6" id="KW-0472">Membrane</keyword>
<evidence type="ECO:0000256" key="3">
    <source>
        <dbReference type="ARBA" id="ARBA00022692"/>
    </source>
</evidence>
<evidence type="ECO:0000256" key="6">
    <source>
        <dbReference type="SAM" id="Phobius"/>
    </source>
</evidence>
<name>A0A511X0R8_9BACI</name>
<evidence type="ECO:0000256" key="2">
    <source>
        <dbReference type="ARBA" id="ARBA00022475"/>
    </source>
</evidence>
<gene>
    <name evidence="8" type="ORF">HAL01_09990</name>
</gene>
<keyword evidence="9" id="KW-1185">Reference proteome</keyword>
<evidence type="ECO:0000313" key="8">
    <source>
        <dbReference type="EMBL" id="GEN56535.1"/>
    </source>
</evidence>
<dbReference type="EMBL" id="BJYE01000009">
    <property type="protein sequence ID" value="GEN56535.1"/>
    <property type="molecule type" value="Genomic_DNA"/>
</dbReference>
<comment type="subcellular location">
    <subcellularLocation>
        <location evidence="1">Cell membrane</location>
        <topology evidence="1">Multi-pass membrane protein</topology>
    </subcellularLocation>
</comment>